<feature type="region of interest" description="Disordered" evidence="1">
    <location>
        <begin position="474"/>
        <end position="498"/>
    </location>
</feature>
<sequence>MALRSCSRALPRHTPAGAATRCLCPWGRGLWQRSQPSPRGRHHAAASSSARSLLSPFGAALQGPSRGPQAAFAEPLEAWLAVLADTVPFYKDCLVVCSSTASPAQVRHVWNRSREHIPTAHVGSLTPRRPGSEPASSTPLVAAPAVTASPPPHTSSRTTPPSHPLGGGTVRGGGGPLATSVAARSVPSLHSPLEQIPAGSLDLVVFPGNVFAHEMLFDAPWHLSLAHRALRPHGVVAIVGHVVEADVAAPEWAAVDARGYVESTHAAAQEALRLSASAEAGVSLGLASEPARRLRRAVEVHETLRVGHADVFFPFPSVRRRWFTSEYALRPAELAAHYRATPLYQALHDPAGSLWRSQLQFTTAAAAVAGVGAADDFFVGAAEDGGGDAPRTAGDLLSTWSPLGVRRRCEHVDPLDMLQAVMDANDTTTTTAAATAAAPPLRVQVRHFVVTCSTRSMNAVALDEGGAAAARHRLPSAEPREQRQLPSSRSPFPAPAVV</sequence>
<gene>
    <name evidence="2" type="ORF">NESM_000662700</name>
</gene>
<reference evidence="2 3" key="1">
    <citation type="journal article" date="2021" name="MBio">
        <title>A New Model Trypanosomatid, Novymonas esmeraldas: Genomic Perception of Its 'Candidatus Pandoraea novymonadis' Endosymbiont.</title>
        <authorList>
            <person name="Zakharova A."/>
            <person name="Saura A."/>
            <person name="Butenko A."/>
            <person name="Podesvova L."/>
            <person name="Warmusova S."/>
            <person name="Kostygov A.Y."/>
            <person name="Nenarokova A."/>
            <person name="Lukes J."/>
            <person name="Opperdoes F.R."/>
            <person name="Yurchenko V."/>
        </authorList>
    </citation>
    <scope>NUCLEOTIDE SEQUENCE [LARGE SCALE GENOMIC DNA]</scope>
    <source>
        <strain evidence="2 3">E262AT.01</strain>
    </source>
</reference>
<feature type="compositionally biased region" description="Low complexity" evidence="1">
    <location>
        <begin position="137"/>
        <end position="160"/>
    </location>
</feature>
<feature type="region of interest" description="Disordered" evidence="1">
    <location>
        <begin position="120"/>
        <end position="178"/>
    </location>
</feature>
<evidence type="ECO:0000256" key="1">
    <source>
        <dbReference type="SAM" id="MobiDB-lite"/>
    </source>
</evidence>
<evidence type="ECO:0000313" key="3">
    <source>
        <dbReference type="Proteomes" id="UP001430356"/>
    </source>
</evidence>
<organism evidence="2 3">
    <name type="scientific">Novymonas esmeraldas</name>
    <dbReference type="NCBI Taxonomy" id="1808958"/>
    <lineage>
        <taxon>Eukaryota</taxon>
        <taxon>Discoba</taxon>
        <taxon>Euglenozoa</taxon>
        <taxon>Kinetoplastea</taxon>
        <taxon>Metakinetoplastina</taxon>
        <taxon>Trypanosomatida</taxon>
        <taxon>Trypanosomatidae</taxon>
        <taxon>Novymonas</taxon>
    </lineage>
</organism>
<name>A0AAW0EW83_9TRYP</name>
<protein>
    <recommendedName>
        <fullName evidence="4">Methyltransferase type 11 domain-containing protein</fullName>
    </recommendedName>
</protein>
<keyword evidence="3" id="KW-1185">Reference proteome</keyword>
<feature type="compositionally biased region" description="Gly residues" evidence="1">
    <location>
        <begin position="165"/>
        <end position="176"/>
    </location>
</feature>
<dbReference type="AlphaFoldDB" id="A0AAW0EW83"/>
<dbReference type="Proteomes" id="UP001430356">
    <property type="component" value="Unassembled WGS sequence"/>
</dbReference>
<comment type="caution">
    <text evidence="2">The sequence shown here is derived from an EMBL/GenBank/DDBJ whole genome shotgun (WGS) entry which is preliminary data.</text>
</comment>
<evidence type="ECO:0008006" key="4">
    <source>
        <dbReference type="Google" id="ProtNLM"/>
    </source>
</evidence>
<dbReference type="EMBL" id="JAECZO010000097">
    <property type="protein sequence ID" value="KAK7197174.1"/>
    <property type="molecule type" value="Genomic_DNA"/>
</dbReference>
<accession>A0AAW0EW83</accession>
<evidence type="ECO:0000313" key="2">
    <source>
        <dbReference type="EMBL" id="KAK7197174.1"/>
    </source>
</evidence>
<proteinExistence type="predicted"/>